<accession>A0A9Q0GD58</accession>
<evidence type="ECO:0000313" key="2">
    <source>
        <dbReference type="EMBL" id="KAJ4848044.1"/>
    </source>
</evidence>
<organism evidence="2 3">
    <name type="scientific">Turnera subulata</name>
    <dbReference type="NCBI Taxonomy" id="218843"/>
    <lineage>
        <taxon>Eukaryota</taxon>
        <taxon>Viridiplantae</taxon>
        <taxon>Streptophyta</taxon>
        <taxon>Embryophyta</taxon>
        <taxon>Tracheophyta</taxon>
        <taxon>Spermatophyta</taxon>
        <taxon>Magnoliopsida</taxon>
        <taxon>eudicotyledons</taxon>
        <taxon>Gunneridae</taxon>
        <taxon>Pentapetalae</taxon>
        <taxon>rosids</taxon>
        <taxon>fabids</taxon>
        <taxon>Malpighiales</taxon>
        <taxon>Passifloraceae</taxon>
        <taxon>Turnera</taxon>
    </lineage>
</organism>
<gene>
    <name evidence="2" type="ORF">Tsubulata_044377</name>
</gene>
<dbReference type="AlphaFoldDB" id="A0A9Q0GD58"/>
<feature type="region of interest" description="Disordered" evidence="1">
    <location>
        <begin position="62"/>
        <end position="88"/>
    </location>
</feature>
<comment type="caution">
    <text evidence="2">The sequence shown here is derived from an EMBL/GenBank/DDBJ whole genome shotgun (WGS) entry which is preliminary data.</text>
</comment>
<name>A0A9Q0GD58_9ROSI</name>
<reference evidence="2" key="1">
    <citation type="submission" date="2022-02" db="EMBL/GenBank/DDBJ databases">
        <authorList>
            <person name="Henning P.M."/>
            <person name="McCubbin A.G."/>
            <person name="Shore J.S."/>
        </authorList>
    </citation>
    <scope>NUCLEOTIDE SEQUENCE</scope>
    <source>
        <strain evidence="2">F60SS</strain>
        <tissue evidence="2">Leaves</tissue>
    </source>
</reference>
<feature type="non-terminal residue" evidence="2">
    <location>
        <position position="127"/>
    </location>
</feature>
<reference evidence="2" key="2">
    <citation type="journal article" date="2023" name="Plants (Basel)">
        <title>Annotation of the Turnera subulata (Passifloraceae) Draft Genome Reveals the S-Locus Evolved after the Divergence of Turneroideae from Passifloroideae in a Stepwise Manner.</title>
        <authorList>
            <person name="Henning P.M."/>
            <person name="Roalson E.H."/>
            <person name="Mir W."/>
            <person name="McCubbin A.G."/>
            <person name="Shore J.S."/>
        </authorList>
    </citation>
    <scope>NUCLEOTIDE SEQUENCE</scope>
    <source>
        <strain evidence="2">F60SS</strain>
    </source>
</reference>
<dbReference type="EMBL" id="JAKUCV010001016">
    <property type="protein sequence ID" value="KAJ4848044.1"/>
    <property type="molecule type" value="Genomic_DNA"/>
</dbReference>
<feature type="compositionally biased region" description="Polar residues" evidence="1">
    <location>
        <begin position="62"/>
        <end position="72"/>
    </location>
</feature>
<proteinExistence type="predicted"/>
<evidence type="ECO:0000256" key="1">
    <source>
        <dbReference type="SAM" id="MobiDB-lite"/>
    </source>
</evidence>
<dbReference type="PANTHER" id="PTHR35706:SF1">
    <property type="entry name" value="EMBRYOGENESIS-LIKE PROTEIN"/>
    <property type="match status" value="1"/>
</dbReference>
<sequence length="127" mass="14184">MPKPSQVSLFKLLLRSRSLVPSPKSTYFLPSISLAPLPTQLGPNPTETPVLRFLHAPASNLHTLANPLGQNPRTRTQTHQTRRSLGTESAAELDVNKEVDTINLKFAEAREEIEMAMESKETVYFDE</sequence>
<dbReference type="InterPro" id="IPR053325">
    <property type="entry name" value="H3-Acetyl_Activator"/>
</dbReference>
<evidence type="ECO:0000313" key="3">
    <source>
        <dbReference type="Proteomes" id="UP001141552"/>
    </source>
</evidence>
<protein>
    <submittedName>
        <fullName evidence="2">Uncharacterized protein</fullName>
    </submittedName>
</protein>
<keyword evidence="3" id="KW-1185">Reference proteome</keyword>
<dbReference type="Proteomes" id="UP001141552">
    <property type="component" value="Unassembled WGS sequence"/>
</dbReference>
<dbReference type="PANTHER" id="PTHR35706">
    <property type="entry name" value="F14O23.11 PROTEIN"/>
    <property type="match status" value="1"/>
</dbReference>